<keyword evidence="2" id="KW-1185">Reference proteome</keyword>
<accession>A0ABR0AKL9</accession>
<gene>
    <name evidence="1" type="ORF">OUZ56_014722</name>
</gene>
<comment type="caution">
    <text evidence="1">The sequence shown here is derived from an EMBL/GenBank/DDBJ whole genome shotgun (WGS) entry which is preliminary data.</text>
</comment>
<name>A0ABR0AKL9_9CRUS</name>
<dbReference type="EMBL" id="JAOYFB010000038">
    <property type="protein sequence ID" value="KAK4025669.1"/>
    <property type="molecule type" value="Genomic_DNA"/>
</dbReference>
<organism evidence="1 2">
    <name type="scientific">Daphnia magna</name>
    <dbReference type="NCBI Taxonomy" id="35525"/>
    <lineage>
        <taxon>Eukaryota</taxon>
        <taxon>Metazoa</taxon>
        <taxon>Ecdysozoa</taxon>
        <taxon>Arthropoda</taxon>
        <taxon>Crustacea</taxon>
        <taxon>Branchiopoda</taxon>
        <taxon>Diplostraca</taxon>
        <taxon>Cladocera</taxon>
        <taxon>Anomopoda</taxon>
        <taxon>Daphniidae</taxon>
        <taxon>Daphnia</taxon>
    </lineage>
</organism>
<dbReference type="Proteomes" id="UP001234178">
    <property type="component" value="Unassembled WGS sequence"/>
</dbReference>
<proteinExistence type="predicted"/>
<evidence type="ECO:0000313" key="2">
    <source>
        <dbReference type="Proteomes" id="UP001234178"/>
    </source>
</evidence>
<protein>
    <submittedName>
        <fullName evidence="1">Uncharacterized protein</fullName>
    </submittedName>
</protein>
<reference evidence="1 2" key="1">
    <citation type="journal article" date="2023" name="Nucleic Acids Res.">
        <title>The hologenome of Daphnia magna reveals possible DNA methylation and microbiome-mediated evolution of the host genome.</title>
        <authorList>
            <person name="Chaturvedi A."/>
            <person name="Li X."/>
            <person name="Dhandapani V."/>
            <person name="Marshall H."/>
            <person name="Kissane S."/>
            <person name="Cuenca-Cambronero M."/>
            <person name="Asole G."/>
            <person name="Calvet F."/>
            <person name="Ruiz-Romero M."/>
            <person name="Marangio P."/>
            <person name="Guigo R."/>
            <person name="Rago D."/>
            <person name="Mirbahai L."/>
            <person name="Eastwood N."/>
            <person name="Colbourne J.K."/>
            <person name="Zhou J."/>
            <person name="Mallon E."/>
            <person name="Orsini L."/>
        </authorList>
    </citation>
    <scope>NUCLEOTIDE SEQUENCE [LARGE SCALE GENOMIC DNA]</scope>
    <source>
        <strain evidence="1">LRV0_1</strain>
    </source>
</reference>
<evidence type="ECO:0000313" key="1">
    <source>
        <dbReference type="EMBL" id="KAK4025669.1"/>
    </source>
</evidence>
<sequence>MAVGSCKVCNHRQRFLMMMTVKWRLPTPYNTRRVCLTSGLAKWQRKGRRRSWSGSGGALAHFLAQLAVEITRAKDTHTHWAQQQTNP</sequence>